<accession>A0ACC2MNF8</accession>
<proteinExistence type="predicted"/>
<name>A0ACC2MNF8_PERAE</name>
<protein>
    <submittedName>
        <fullName evidence="1">Uncharacterized protein</fullName>
    </submittedName>
</protein>
<keyword evidence="2" id="KW-1185">Reference proteome</keyword>
<gene>
    <name evidence="1" type="ORF">MRB53_000285</name>
</gene>
<sequence>MASSKTLAEFFNPAKRLKSVPSPETLIPKSSISCNSSPSNASSDPDNLTTYQKSRIEINKYSALAKRNLRICTERVSKSKAEGTEYVKLEELLVEDSWVEVLPGELQKPYAKNLCRFVEREGVLLLNTVLTVRNHQANSHAKKGWELFTDAVIRTISQRKSGVVFLLWGNSAQEKSRLIDEAKHHILRAAHPSGLSANRGFFGCRHFSQTNKILEGKGHVPIDWQL</sequence>
<evidence type="ECO:0000313" key="2">
    <source>
        <dbReference type="Proteomes" id="UP001234297"/>
    </source>
</evidence>
<organism evidence="1 2">
    <name type="scientific">Persea americana</name>
    <name type="common">Avocado</name>
    <dbReference type="NCBI Taxonomy" id="3435"/>
    <lineage>
        <taxon>Eukaryota</taxon>
        <taxon>Viridiplantae</taxon>
        <taxon>Streptophyta</taxon>
        <taxon>Embryophyta</taxon>
        <taxon>Tracheophyta</taxon>
        <taxon>Spermatophyta</taxon>
        <taxon>Magnoliopsida</taxon>
        <taxon>Magnoliidae</taxon>
        <taxon>Laurales</taxon>
        <taxon>Lauraceae</taxon>
        <taxon>Persea</taxon>
    </lineage>
</organism>
<reference evidence="1 2" key="1">
    <citation type="journal article" date="2022" name="Hortic Res">
        <title>A haplotype resolved chromosomal level avocado genome allows analysis of novel avocado genes.</title>
        <authorList>
            <person name="Nath O."/>
            <person name="Fletcher S.J."/>
            <person name="Hayward A."/>
            <person name="Shaw L.M."/>
            <person name="Masouleh A.K."/>
            <person name="Furtado A."/>
            <person name="Henry R.J."/>
            <person name="Mitter N."/>
        </authorList>
    </citation>
    <scope>NUCLEOTIDE SEQUENCE [LARGE SCALE GENOMIC DNA]</scope>
    <source>
        <strain evidence="2">cv. Hass</strain>
    </source>
</reference>
<comment type="caution">
    <text evidence="1">The sequence shown here is derived from an EMBL/GenBank/DDBJ whole genome shotgun (WGS) entry which is preliminary data.</text>
</comment>
<dbReference type="EMBL" id="CM056809">
    <property type="protein sequence ID" value="KAJ8647262.1"/>
    <property type="molecule type" value="Genomic_DNA"/>
</dbReference>
<dbReference type="Proteomes" id="UP001234297">
    <property type="component" value="Chromosome 1"/>
</dbReference>
<evidence type="ECO:0000313" key="1">
    <source>
        <dbReference type="EMBL" id="KAJ8647262.1"/>
    </source>
</evidence>